<comment type="caution">
    <text evidence="2">The sequence shown here is derived from an EMBL/GenBank/DDBJ whole genome shotgun (WGS) entry which is preliminary data.</text>
</comment>
<reference evidence="2" key="1">
    <citation type="submission" date="2022-10" db="EMBL/GenBank/DDBJ databases">
        <authorList>
            <person name="Hyden B.L."/>
            <person name="Feng K."/>
            <person name="Yates T."/>
            <person name="Jawdy S."/>
            <person name="Smart L.B."/>
            <person name="Muchero W."/>
        </authorList>
    </citation>
    <scope>NUCLEOTIDE SEQUENCE</scope>
    <source>
        <tissue evidence="2">Shoot tip</tissue>
    </source>
</reference>
<gene>
    <name evidence="2" type="ORF">OIU77_006649</name>
</gene>
<organism evidence="2 3">
    <name type="scientific">Salix suchowensis</name>
    <dbReference type="NCBI Taxonomy" id="1278906"/>
    <lineage>
        <taxon>Eukaryota</taxon>
        <taxon>Viridiplantae</taxon>
        <taxon>Streptophyta</taxon>
        <taxon>Embryophyta</taxon>
        <taxon>Tracheophyta</taxon>
        <taxon>Spermatophyta</taxon>
        <taxon>Magnoliopsida</taxon>
        <taxon>eudicotyledons</taxon>
        <taxon>Gunneridae</taxon>
        <taxon>Pentapetalae</taxon>
        <taxon>rosids</taxon>
        <taxon>fabids</taxon>
        <taxon>Malpighiales</taxon>
        <taxon>Salicaceae</taxon>
        <taxon>Saliceae</taxon>
        <taxon>Salix</taxon>
    </lineage>
</organism>
<dbReference type="EMBL" id="JAPFFI010000018">
    <property type="protein sequence ID" value="KAJ6349097.1"/>
    <property type="molecule type" value="Genomic_DNA"/>
</dbReference>
<evidence type="ECO:0000256" key="1">
    <source>
        <dbReference type="SAM" id="MobiDB-lite"/>
    </source>
</evidence>
<proteinExistence type="predicted"/>
<protein>
    <submittedName>
        <fullName evidence="2">Uncharacterized protein</fullName>
    </submittedName>
</protein>
<evidence type="ECO:0000313" key="2">
    <source>
        <dbReference type="EMBL" id="KAJ6349097.1"/>
    </source>
</evidence>
<evidence type="ECO:0000313" key="3">
    <source>
        <dbReference type="Proteomes" id="UP001141253"/>
    </source>
</evidence>
<keyword evidence="3" id="KW-1185">Reference proteome</keyword>
<name>A0ABQ9AN12_9ROSI</name>
<feature type="region of interest" description="Disordered" evidence="1">
    <location>
        <begin position="31"/>
        <end position="50"/>
    </location>
</feature>
<dbReference type="Proteomes" id="UP001141253">
    <property type="component" value="Chromosome 19"/>
</dbReference>
<sequence>MVGEQQILSRQNASIRKQQLQLASMQPVPLSGTTSFVEGANSQVHQAESSSHCISEAQQLTLMDNQQPNLSLQL</sequence>
<reference evidence="2" key="2">
    <citation type="journal article" date="2023" name="Int. J. Mol. Sci.">
        <title>De Novo Assembly and Annotation of 11 Diverse Shrub Willow (Salix) Genomes Reveals Novel Gene Organization in Sex-Linked Regions.</title>
        <authorList>
            <person name="Hyden B."/>
            <person name="Feng K."/>
            <person name="Yates T.B."/>
            <person name="Jawdy S."/>
            <person name="Cereghino C."/>
            <person name="Smart L.B."/>
            <person name="Muchero W."/>
        </authorList>
    </citation>
    <scope>NUCLEOTIDE SEQUENCE</scope>
    <source>
        <tissue evidence="2">Shoot tip</tissue>
    </source>
</reference>
<accession>A0ABQ9AN12</accession>